<dbReference type="GO" id="GO:0070402">
    <property type="term" value="F:NADPH binding"/>
    <property type="evidence" value="ECO:0007669"/>
    <property type="project" value="TreeGrafter"/>
</dbReference>
<proteinExistence type="predicted"/>
<reference evidence="4 5" key="1">
    <citation type="submission" date="2017-02" db="EMBL/GenBank/DDBJ databases">
        <title>Draft Genome Sequence of Streptomyces tsukubaensis F601, a Producer of the immunosuppressant tacrolimus FK506.</title>
        <authorList>
            <person name="Zong G."/>
            <person name="Zhong C."/>
            <person name="Fu J."/>
            <person name="Qin R."/>
            <person name="Cao G."/>
        </authorList>
    </citation>
    <scope>NUCLEOTIDE SEQUENCE [LARGE SCALE GENOMIC DNA]</scope>
    <source>
        <strain evidence="4 5">F601</strain>
    </source>
</reference>
<dbReference type="Gene3D" id="3.40.50.720">
    <property type="entry name" value="NAD(P)-binding Rossmann-like Domain"/>
    <property type="match status" value="1"/>
</dbReference>
<organism evidence="4 5">
    <name type="scientific">Streptomyces tsukubensis</name>
    <dbReference type="NCBI Taxonomy" id="83656"/>
    <lineage>
        <taxon>Bacteria</taxon>
        <taxon>Bacillati</taxon>
        <taxon>Actinomycetota</taxon>
        <taxon>Actinomycetes</taxon>
        <taxon>Kitasatosporales</taxon>
        <taxon>Streptomycetaceae</taxon>
        <taxon>Streptomyces</taxon>
    </lineage>
</organism>
<keyword evidence="5" id="KW-1185">Reference proteome</keyword>
<keyword evidence="1" id="KW-0521">NADP</keyword>
<dbReference type="InterPro" id="IPR013149">
    <property type="entry name" value="ADH-like_C"/>
</dbReference>
<dbReference type="GO" id="GO:0003960">
    <property type="term" value="F:quinone reductase (NADPH) activity"/>
    <property type="evidence" value="ECO:0007669"/>
    <property type="project" value="TreeGrafter"/>
</dbReference>
<dbReference type="GO" id="GO:0005829">
    <property type="term" value="C:cytosol"/>
    <property type="evidence" value="ECO:0007669"/>
    <property type="project" value="TreeGrafter"/>
</dbReference>
<protein>
    <submittedName>
        <fullName evidence="4">NADPH:quinone reductase</fullName>
    </submittedName>
</protein>
<name>A0A1V4A2W7_9ACTN</name>
<comment type="caution">
    <text evidence="4">The sequence shown here is derived from an EMBL/GenBank/DDBJ whole genome shotgun (WGS) entry which is preliminary data.</text>
</comment>
<dbReference type="SUPFAM" id="SSF50129">
    <property type="entry name" value="GroES-like"/>
    <property type="match status" value="1"/>
</dbReference>
<dbReference type="PANTHER" id="PTHR48106:SF13">
    <property type="entry name" value="QUINONE OXIDOREDUCTASE-RELATED"/>
    <property type="match status" value="1"/>
</dbReference>
<evidence type="ECO:0000313" key="4">
    <source>
        <dbReference type="EMBL" id="OON73271.1"/>
    </source>
</evidence>
<dbReference type="Gene3D" id="3.90.180.10">
    <property type="entry name" value="Medium-chain alcohol dehydrogenases, catalytic domain"/>
    <property type="match status" value="1"/>
</dbReference>
<dbReference type="Pfam" id="PF00107">
    <property type="entry name" value="ADH_zinc_N"/>
    <property type="match status" value="1"/>
</dbReference>
<feature type="domain" description="Enoyl reductase (ER)" evidence="3">
    <location>
        <begin position="10"/>
        <end position="318"/>
    </location>
</feature>
<sequence>MHAVWMKEYGPPEVLVPGEAPDPVAGEGQVVVEVAFANITFVETQIRSGSLRIPGISNDLPIVPGNGVGGTVRSVGPGVDPGLVGKRVVTGTGGSGGYAEQVAAPAAGVVEVPEGLPLDTAVALLADGRTATALFRSAAPRPGERVLVEAAAGGVGSLLVQLVTLAGATAVATAGAPHKLDQARALGAQFAFDYTKPEWTTRVREEVGGLDVVFDGVGGDIGRAAFELLAPGGRMFSFGMAGGSFPEIDEAEEASRGVTVSRGVSVTPDQARALTASALAEASAGNLRPVIGQRFALDEAARAHAAIEGRATLGKTLLVP</sequence>
<accession>A0A1V4A2W7</accession>
<dbReference type="GO" id="GO:0035925">
    <property type="term" value="F:mRNA 3'-UTR AU-rich region binding"/>
    <property type="evidence" value="ECO:0007669"/>
    <property type="project" value="TreeGrafter"/>
</dbReference>
<dbReference type="Pfam" id="PF08240">
    <property type="entry name" value="ADH_N"/>
    <property type="match status" value="1"/>
</dbReference>
<dbReference type="EMBL" id="MVFC01000032">
    <property type="protein sequence ID" value="OON73271.1"/>
    <property type="molecule type" value="Genomic_DNA"/>
</dbReference>
<dbReference type="SUPFAM" id="SSF51735">
    <property type="entry name" value="NAD(P)-binding Rossmann-fold domains"/>
    <property type="match status" value="1"/>
</dbReference>
<dbReference type="PANTHER" id="PTHR48106">
    <property type="entry name" value="QUINONE OXIDOREDUCTASE PIG3-RELATED"/>
    <property type="match status" value="1"/>
</dbReference>
<dbReference type="InterPro" id="IPR020843">
    <property type="entry name" value="ER"/>
</dbReference>
<evidence type="ECO:0000313" key="5">
    <source>
        <dbReference type="Proteomes" id="UP000190539"/>
    </source>
</evidence>
<evidence type="ECO:0000256" key="2">
    <source>
        <dbReference type="ARBA" id="ARBA00023002"/>
    </source>
</evidence>
<dbReference type="OrthoDB" id="5195079at2"/>
<dbReference type="AlphaFoldDB" id="A0A1V4A2W7"/>
<dbReference type="InterPro" id="IPR036291">
    <property type="entry name" value="NAD(P)-bd_dom_sf"/>
</dbReference>
<gene>
    <name evidence="4" type="ORF">B1H18_27580</name>
</gene>
<dbReference type="InterPro" id="IPR011032">
    <property type="entry name" value="GroES-like_sf"/>
</dbReference>
<dbReference type="SMART" id="SM00829">
    <property type="entry name" value="PKS_ER"/>
    <property type="match status" value="1"/>
</dbReference>
<evidence type="ECO:0000256" key="1">
    <source>
        <dbReference type="ARBA" id="ARBA00022857"/>
    </source>
</evidence>
<dbReference type="STRING" id="83656.B1H18_27580"/>
<evidence type="ECO:0000259" key="3">
    <source>
        <dbReference type="SMART" id="SM00829"/>
    </source>
</evidence>
<keyword evidence="2" id="KW-0560">Oxidoreductase</keyword>
<dbReference type="InterPro" id="IPR013154">
    <property type="entry name" value="ADH-like_N"/>
</dbReference>
<dbReference type="Proteomes" id="UP000190539">
    <property type="component" value="Unassembled WGS sequence"/>
</dbReference>